<dbReference type="EMBL" id="JAWRVI010000030">
    <property type="protein sequence ID" value="KAK4087690.1"/>
    <property type="molecule type" value="Genomic_DNA"/>
</dbReference>
<protein>
    <recommendedName>
        <fullName evidence="4">N-acetyltransferase domain-containing protein</fullName>
    </recommendedName>
</protein>
<dbReference type="GO" id="GO:0008080">
    <property type="term" value="F:N-acetyltransferase activity"/>
    <property type="evidence" value="ECO:0007669"/>
    <property type="project" value="UniProtKB-ARBA"/>
</dbReference>
<keyword evidence="1" id="KW-0808">Transferase</keyword>
<dbReference type="AlphaFoldDB" id="A0A2U3E4I5"/>
<dbReference type="Pfam" id="PF00583">
    <property type="entry name" value="Acetyltransf_1"/>
    <property type="match status" value="1"/>
</dbReference>
<evidence type="ECO:0000313" key="6">
    <source>
        <dbReference type="EMBL" id="PWI69399.1"/>
    </source>
</evidence>
<dbReference type="PANTHER" id="PTHR10545">
    <property type="entry name" value="DIAMINE N-ACETYLTRANSFERASE"/>
    <property type="match status" value="1"/>
</dbReference>
<reference evidence="6 7" key="2">
    <citation type="journal article" date="2016" name="Front. Microbiol.">
        <title>Genome and transcriptome sequences reveal the specific parasitism of the nematophagous Purpureocillium lilacinum 36-1.</title>
        <authorList>
            <person name="Xie J."/>
            <person name="Li S."/>
            <person name="Mo C."/>
            <person name="Xiao X."/>
            <person name="Peng D."/>
            <person name="Wang G."/>
            <person name="Xiao Y."/>
        </authorList>
    </citation>
    <scope>NUCLEOTIDE SEQUENCE [LARGE SCALE GENOMIC DNA]</scope>
    <source>
        <strain evidence="6 7">36-1</strain>
    </source>
</reference>
<evidence type="ECO:0000256" key="2">
    <source>
        <dbReference type="ARBA" id="ARBA00023315"/>
    </source>
</evidence>
<evidence type="ECO:0000259" key="4">
    <source>
        <dbReference type="PROSITE" id="PS51186"/>
    </source>
</evidence>
<dbReference type="PROSITE" id="PS51186">
    <property type="entry name" value="GNAT"/>
    <property type="match status" value="1"/>
</dbReference>
<dbReference type="Proteomes" id="UP001287286">
    <property type="component" value="Unassembled WGS sequence"/>
</dbReference>
<proteinExistence type="predicted"/>
<accession>A0A2U3E4I5</accession>
<dbReference type="InterPro" id="IPR051016">
    <property type="entry name" value="Diverse_Substrate_AcTransf"/>
</dbReference>
<dbReference type="EMBL" id="LCWV01000012">
    <property type="protein sequence ID" value="PWI69399.1"/>
    <property type="molecule type" value="Genomic_DNA"/>
</dbReference>
<dbReference type="CDD" id="cd04301">
    <property type="entry name" value="NAT_SF"/>
    <property type="match status" value="1"/>
</dbReference>
<comment type="caution">
    <text evidence="6">The sequence shown here is derived from an EMBL/GenBank/DDBJ whole genome shotgun (WGS) entry which is preliminary data.</text>
</comment>
<keyword evidence="2" id="KW-0012">Acyltransferase</keyword>
<reference evidence="5 8" key="4">
    <citation type="journal article" date="2024" name="Microbiol. Resour. Announc.">
        <title>Genome annotations for the ascomycete fungi Trichoderma harzianum, Trichoderma aggressivum, and Purpureocillium lilacinum.</title>
        <authorList>
            <person name="Beijen E.P.W."/>
            <person name="Ohm R.A."/>
        </authorList>
    </citation>
    <scope>NUCLEOTIDE SEQUENCE [LARGE SCALE GENOMIC DNA]</scope>
    <source>
        <strain evidence="5 8">CBS 150709</strain>
    </source>
</reference>
<evidence type="ECO:0000313" key="5">
    <source>
        <dbReference type="EMBL" id="KAK4087690.1"/>
    </source>
</evidence>
<evidence type="ECO:0000256" key="3">
    <source>
        <dbReference type="SAM" id="MobiDB-lite"/>
    </source>
</evidence>
<evidence type="ECO:0000256" key="1">
    <source>
        <dbReference type="ARBA" id="ARBA00022679"/>
    </source>
</evidence>
<dbReference type="InterPro" id="IPR016181">
    <property type="entry name" value="Acyl_CoA_acyltransferase"/>
</dbReference>
<gene>
    <name evidence="6" type="ORF">PCL_01046</name>
    <name evidence="5" type="ORF">Purlil1_8021</name>
</gene>
<dbReference type="Gene3D" id="3.40.630.30">
    <property type="match status" value="1"/>
</dbReference>
<organism evidence="6 7">
    <name type="scientific">Purpureocillium lilacinum</name>
    <name type="common">Paecilomyces lilacinus</name>
    <dbReference type="NCBI Taxonomy" id="33203"/>
    <lineage>
        <taxon>Eukaryota</taxon>
        <taxon>Fungi</taxon>
        <taxon>Dikarya</taxon>
        <taxon>Ascomycota</taxon>
        <taxon>Pezizomycotina</taxon>
        <taxon>Sordariomycetes</taxon>
        <taxon>Hypocreomycetidae</taxon>
        <taxon>Hypocreales</taxon>
        <taxon>Ophiocordycipitaceae</taxon>
        <taxon>Purpureocillium</taxon>
    </lineage>
</organism>
<reference evidence="6" key="1">
    <citation type="submission" date="2015-05" db="EMBL/GenBank/DDBJ databases">
        <authorList>
            <person name="Wang D.B."/>
            <person name="Wang M."/>
        </authorList>
    </citation>
    <scope>NUCLEOTIDE SEQUENCE</scope>
    <source>
        <strain evidence="6">36-1</strain>
    </source>
</reference>
<keyword evidence="8" id="KW-1185">Reference proteome</keyword>
<feature type="region of interest" description="Disordered" evidence="3">
    <location>
        <begin position="31"/>
        <end position="52"/>
    </location>
</feature>
<dbReference type="PANTHER" id="PTHR10545:SF29">
    <property type="entry name" value="GH14572P-RELATED"/>
    <property type="match status" value="1"/>
</dbReference>
<evidence type="ECO:0000313" key="7">
    <source>
        <dbReference type="Proteomes" id="UP000245956"/>
    </source>
</evidence>
<dbReference type="SUPFAM" id="SSF55729">
    <property type="entry name" value="Acyl-CoA N-acyltransferases (Nat)"/>
    <property type="match status" value="1"/>
</dbReference>
<reference evidence="5" key="3">
    <citation type="submission" date="2023-11" db="EMBL/GenBank/DDBJ databases">
        <authorList>
            <person name="Beijen E."/>
            <person name="Ohm R.A."/>
        </authorList>
    </citation>
    <scope>NUCLEOTIDE SEQUENCE</scope>
    <source>
        <strain evidence="5">CBS 150709</strain>
    </source>
</reference>
<feature type="domain" description="N-acetyltransferase" evidence="4">
    <location>
        <begin position="76"/>
        <end position="219"/>
    </location>
</feature>
<dbReference type="Proteomes" id="UP000245956">
    <property type="component" value="Unassembled WGS sequence"/>
</dbReference>
<sequence>MGFEKCRSNKSPARVQVFDPATRARDQLQATRIFRRASPPHPYRPQSSRGIDRAANADVPTIREFIVAGGADQAPGTHVPVTEAGLAATLHFADAKSGAIAAAGTTHRFAWPLLIVAPEGDVAGMAIYFYNYTTWKAAPGVCLEEFYVVPRYRRRGYGKLLIEAMAREARKAGCVKMEWLCLKDNERALAFYDKLGATRKDDWVALRVDEAGIERLAASAAATAGEGSLIS</sequence>
<name>A0A2U3E4I5_PURLI</name>
<evidence type="ECO:0000313" key="8">
    <source>
        <dbReference type="Proteomes" id="UP001287286"/>
    </source>
</evidence>
<dbReference type="InterPro" id="IPR000182">
    <property type="entry name" value="GNAT_dom"/>
</dbReference>